<dbReference type="Gene3D" id="3.30.200.20">
    <property type="entry name" value="Phosphorylase Kinase, domain 1"/>
    <property type="match status" value="1"/>
</dbReference>
<reference evidence="3" key="1">
    <citation type="submission" date="2016-11" db="UniProtKB">
        <authorList>
            <consortium name="WormBaseParasite"/>
        </authorList>
    </citation>
    <scope>IDENTIFICATION</scope>
</reference>
<dbReference type="InterPro" id="IPR011009">
    <property type="entry name" value="Kinase-like_dom_sf"/>
</dbReference>
<sequence>MRAEYIDDANQELYVLQYFDKVKESNHIVKMLKHEIKQEDNELDTMYIVLELEGHDLFDYLAQQIKGSSEEEILETSTYEDNLIKIIGGAALPLKQFHQHGIHGDVKLENFVLAKEQSQNDVFVKLIDFSTSVLENQSPTNEFIKRSVPYKAPEIWNTNNACVYEDPKKRPNIDQIVEYLYNDVNIDYHLTEEEQKEIKNRERQKIEDERFLKKLNNKKRGRLHCWFCGLC</sequence>
<dbReference type="GO" id="GO:0044773">
    <property type="term" value="P:mitotic DNA damage checkpoint signaling"/>
    <property type="evidence" value="ECO:0007669"/>
    <property type="project" value="TreeGrafter"/>
</dbReference>
<dbReference type="Proteomes" id="UP000095281">
    <property type="component" value="Unplaced"/>
</dbReference>
<dbReference type="Pfam" id="PF00069">
    <property type="entry name" value="Pkinase"/>
    <property type="match status" value="1"/>
</dbReference>
<dbReference type="GO" id="GO:0005524">
    <property type="term" value="F:ATP binding"/>
    <property type="evidence" value="ECO:0007669"/>
    <property type="project" value="InterPro"/>
</dbReference>
<dbReference type="AlphaFoldDB" id="A0A1I8B804"/>
<keyword evidence="2" id="KW-1185">Reference proteome</keyword>
<dbReference type="PANTHER" id="PTHR44167:SF24">
    <property type="entry name" value="SERINE_THREONINE-PROTEIN KINASE CHK2"/>
    <property type="match status" value="1"/>
</dbReference>
<evidence type="ECO:0000313" key="3">
    <source>
        <dbReference type="WBParaSite" id="MhA1_Contig158.frz3.gene5"/>
    </source>
</evidence>
<dbReference type="GO" id="GO:0005634">
    <property type="term" value="C:nucleus"/>
    <property type="evidence" value="ECO:0007669"/>
    <property type="project" value="TreeGrafter"/>
</dbReference>
<dbReference type="Gene3D" id="1.10.510.10">
    <property type="entry name" value="Transferase(Phosphotransferase) domain 1"/>
    <property type="match status" value="1"/>
</dbReference>
<evidence type="ECO:0000313" key="2">
    <source>
        <dbReference type="Proteomes" id="UP000095281"/>
    </source>
</evidence>
<name>A0A1I8B804_MELHA</name>
<dbReference type="PROSITE" id="PS50011">
    <property type="entry name" value="PROTEIN_KINASE_DOM"/>
    <property type="match status" value="1"/>
</dbReference>
<organism evidence="2 3">
    <name type="scientific">Meloidogyne hapla</name>
    <name type="common">Root-knot nematode worm</name>
    <dbReference type="NCBI Taxonomy" id="6305"/>
    <lineage>
        <taxon>Eukaryota</taxon>
        <taxon>Metazoa</taxon>
        <taxon>Ecdysozoa</taxon>
        <taxon>Nematoda</taxon>
        <taxon>Chromadorea</taxon>
        <taxon>Rhabditida</taxon>
        <taxon>Tylenchina</taxon>
        <taxon>Tylenchomorpha</taxon>
        <taxon>Tylenchoidea</taxon>
        <taxon>Meloidogynidae</taxon>
        <taxon>Meloidogyninae</taxon>
        <taxon>Meloidogyne</taxon>
    </lineage>
</organism>
<evidence type="ECO:0000259" key="1">
    <source>
        <dbReference type="PROSITE" id="PS50011"/>
    </source>
</evidence>
<dbReference type="SUPFAM" id="SSF56112">
    <property type="entry name" value="Protein kinase-like (PK-like)"/>
    <property type="match status" value="1"/>
</dbReference>
<dbReference type="GO" id="GO:0004674">
    <property type="term" value="F:protein serine/threonine kinase activity"/>
    <property type="evidence" value="ECO:0007669"/>
    <property type="project" value="TreeGrafter"/>
</dbReference>
<proteinExistence type="predicted"/>
<dbReference type="WBParaSite" id="MhA1_Contig158.frz3.gene5">
    <property type="protein sequence ID" value="MhA1_Contig158.frz3.gene5"/>
    <property type="gene ID" value="MhA1_Contig158.frz3.gene5"/>
</dbReference>
<protein>
    <submittedName>
        <fullName evidence="3">Protein kinase domain-containing protein</fullName>
    </submittedName>
</protein>
<dbReference type="PANTHER" id="PTHR44167">
    <property type="entry name" value="OVARIAN-SPECIFIC SERINE/THREONINE-PROTEIN KINASE LOK-RELATED"/>
    <property type="match status" value="1"/>
</dbReference>
<accession>A0A1I8B804</accession>
<feature type="domain" description="Protein kinase" evidence="1">
    <location>
        <begin position="1"/>
        <end position="231"/>
    </location>
</feature>
<dbReference type="InterPro" id="IPR000719">
    <property type="entry name" value="Prot_kinase_dom"/>
</dbReference>
<dbReference type="GO" id="GO:0005737">
    <property type="term" value="C:cytoplasm"/>
    <property type="evidence" value="ECO:0007669"/>
    <property type="project" value="TreeGrafter"/>
</dbReference>